<dbReference type="InterPro" id="IPR002182">
    <property type="entry name" value="NB-ARC"/>
</dbReference>
<evidence type="ECO:0000313" key="4">
    <source>
        <dbReference type="EMBL" id="TXG65716.1"/>
    </source>
</evidence>
<organism evidence="4 5">
    <name type="scientific">Acer yangbiense</name>
    <dbReference type="NCBI Taxonomy" id="1000413"/>
    <lineage>
        <taxon>Eukaryota</taxon>
        <taxon>Viridiplantae</taxon>
        <taxon>Streptophyta</taxon>
        <taxon>Embryophyta</taxon>
        <taxon>Tracheophyta</taxon>
        <taxon>Spermatophyta</taxon>
        <taxon>Magnoliopsida</taxon>
        <taxon>eudicotyledons</taxon>
        <taxon>Gunneridae</taxon>
        <taxon>Pentapetalae</taxon>
        <taxon>rosids</taxon>
        <taxon>malvids</taxon>
        <taxon>Sapindales</taxon>
        <taxon>Sapindaceae</taxon>
        <taxon>Hippocastanoideae</taxon>
        <taxon>Acereae</taxon>
        <taxon>Acer</taxon>
    </lineage>
</organism>
<dbReference type="SUPFAM" id="SSF52540">
    <property type="entry name" value="P-loop containing nucleoside triphosphate hydrolases"/>
    <property type="match status" value="1"/>
</dbReference>
<dbReference type="PANTHER" id="PTHR33463">
    <property type="entry name" value="NB-ARC DOMAIN-CONTAINING PROTEIN-RELATED"/>
    <property type="match status" value="1"/>
</dbReference>
<feature type="domain" description="AAA+ ATPase" evidence="3">
    <location>
        <begin position="150"/>
        <end position="286"/>
    </location>
</feature>
<dbReference type="InterPro" id="IPR003593">
    <property type="entry name" value="AAA+_ATPase"/>
</dbReference>
<dbReference type="PRINTS" id="PR00364">
    <property type="entry name" value="DISEASERSIST"/>
</dbReference>
<gene>
    <name evidence="4" type="ORF">EZV62_006991</name>
</gene>
<dbReference type="OrthoDB" id="1898799at2759"/>
<reference evidence="5" key="1">
    <citation type="journal article" date="2019" name="Gigascience">
        <title>De novo genome assembly of the endangered Acer yangbiense, a plant species with extremely small populations endemic to Yunnan Province, China.</title>
        <authorList>
            <person name="Yang J."/>
            <person name="Wariss H.M."/>
            <person name="Tao L."/>
            <person name="Zhang R."/>
            <person name="Yun Q."/>
            <person name="Hollingsworth P."/>
            <person name="Dao Z."/>
            <person name="Luo G."/>
            <person name="Guo H."/>
            <person name="Ma Y."/>
            <person name="Sun W."/>
        </authorList>
    </citation>
    <scope>NUCLEOTIDE SEQUENCE [LARGE SCALE GENOMIC DNA]</scope>
    <source>
        <strain evidence="5">cv. Malutang</strain>
    </source>
</reference>
<sequence length="564" mass="63566">MVEIVISVVGKFAEYLVAPRVRQLGYLCNYKSNFESLKKQVDKLVDGRERVQHLVDDVKRKGEEIEHDVEKWLISVNKIVDEAGGFLGDEEKSKKQCFKGLCPNLKKSYQLSRKAVKVEKMWLTSVKGYEAFESRISTLKDILIALSSPDVKMIGVYGLGGVGKTTLVKEVARQAKRDKIFDVVVFAVVSQTPDIRRIQGEIADDLGLRFSEESESGRARRLCARLKKEKKILVVLDDIWMCLDLETVGIPSGEDAEGCKILLTSRSRDVLSSEMNCQNNFLLDVLKLKETLGLFKMMAGDHIENDDLRSIAIDVSKECAGMQAVLYSTIELSYNYLDSEELKSTFLLCSLIWDGYNAFIPDLLKHGIGLGLFKGIGAIEEARDKVLTMVHKLKASCLLLDSYDSERFSMHDVVRDAAISIASRDYHVLMGRNDIVLREWPGEDTLRKCTAIILSNGDTSELPGGLECPQVKFFYMHNKDKRTCLRIPDKFFTRMAELRVLDLTRMHLCLLPSSLHLLMNLQALCLNQCMLKDVAVIGDLKNLKILSFSSSEIKKLPAEIGLFN</sequence>
<dbReference type="InterPro" id="IPR027417">
    <property type="entry name" value="P-loop_NTPase"/>
</dbReference>
<dbReference type="GO" id="GO:0043531">
    <property type="term" value="F:ADP binding"/>
    <property type="evidence" value="ECO:0007669"/>
    <property type="project" value="InterPro"/>
</dbReference>
<dbReference type="InterPro" id="IPR032675">
    <property type="entry name" value="LRR_dom_sf"/>
</dbReference>
<dbReference type="Proteomes" id="UP000323000">
    <property type="component" value="Chromosome 3"/>
</dbReference>
<dbReference type="PANTHER" id="PTHR33463:SF198">
    <property type="entry name" value="RPP4C3"/>
    <property type="match status" value="1"/>
</dbReference>
<dbReference type="Gene3D" id="3.80.10.10">
    <property type="entry name" value="Ribonuclease Inhibitor"/>
    <property type="match status" value="1"/>
</dbReference>
<keyword evidence="5" id="KW-1185">Reference proteome</keyword>
<dbReference type="Gene3D" id="3.40.50.300">
    <property type="entry name" value="P-loop containing nucleotide triphosphate hydrolases"/>
    <property type="match status" value="1"/>
</dbReference>
<comment type="caution">
    <text evidence="4">The sequence shown here is derived from an EMBL/GenBank/DDBJ whole genome shotgun (WGS) entry which is preliminary data.</text>
</comment>
<protein>
    <recommendedName>
        <fullName evidence="3">AAA+ ATPase domain-containing protein</fullName>
    </recommendedName>
</protein>
<keyword evidence="2" id="KW-0611">Plant defense</keyword>
<evidence type="ECO:0000256" key="1">
    <source>
        <dbReference type="ARBA" id="ARBA00008894"/>
    </source>
</evidence>
<comment type="similarity">
    <text evidence="1">Belongs to the disease resistance NB-LRR family.</text>
</comment>
<dbReference type="InterPro" id="IPR050905">
    <property type="entry name" value="Plant_NBS-LRR"/>
</dbReference>
<proteinExistence type="inferred from homology"/>
<name>A0A5C7IBC9_9ROSI</name>
<dbReference type="FunFam" id="3.40.50.300:FF:001091">
    <property type="entry name" value="Probable disease resistance protein At1g61300"/>
    <property type="match status" value="1"/>
</dbReference>
<accession>A0A5C7IBC9</accession>
<dbReference type="AlphaFoldDB" id="A0A5C7IBC9"/>
<dbReference type="SUPFAM" id="SSF52058">
    <property type="entry name" value="L domain-like"/>
    <property type="match status" value="1"/>
</dbReference>
<evidence type="ECO:0000313" key="5">
    <source>
        <dbReference type="Proteomes" id="UP000323000"/>
    </source>
</evidence>
<evidence type="ECO:0000259" key="3">
    <source>
        <dbReference type="SMART" id="SM00382"/>
    </source>
</evidence>
<dbReference type="GO" id="GO:0006952">
    <property type="term" value="P:defense response"/>
    <property type="evidence" value="ECO:0007669"/>
    <property type="project" value="UniProtKB-KW"/>
</dbReference>
<evidence type="ECO:0000256" key="2">
    <source>
        <dbReference type="ARBA" id="ARBA00022821"/>
    </source>
</evidence>
<dbReference type="SMART" id="SM00382">
    <property type="entry name" value="AAA"/>
    <property type="match status" value="1"/>
</dbReference>
<dbReference type="EMBL" id="VAHF01000003">
    <property type="protein sequence ID" value="TXG65716.1"/>
    <property type="molecule type" value="Genomic_DNA"/>
</dbReference>
<dbReference type="Pfam" id="PF00931">
    <property type="entry name" value="NB-ARC"/>
    <property type="match status" value="1"/>
</dbReference>